<keyword evidence="1" id="KW-0325">Glycoprotein</keyword>
<evidence type="ECO:0000256" key="1">
    <source>
        <dbReference type="ARBA" id="ARBA00023180"/>
    </source>
</evidence>
<organism evidence="3 4">
    <name type="scientific">Diploptera punctata</name>
    <name type="common">Pacific beetle cockroach</name>
    <dbReference type="NCBI Taxonomy" id="6984"/>
    <lineage>
        <taxon>Eukaryota</taxon>
        <taxon>Metazoa</taxon>
        <taxon>Ecdysozoa</taxon>
        <taxon>Arthropoda</taxon>
        <taxon>Hexapoda</taxon>
        <taxon>Insecta</taxon>
        <taxon>Pterygota</taxon>
        <taxon>Neoptera</taxon>
        <taxon>Polyneoptera</taxon>
        <taxon>Dictyoptera</taxon>
        <taxon>Blattodea</taxon>
        <taxon>Blaberoidea</taxon>
        <taxon>Blaberidae</taxon>
        <taxon>Diplopterinae</taxon>
        <taxon>Diploptera</taxon>
    </lineage>
</organism>
<reference evidence="3" key="1">
    <citation type="journal article" date="2023" name="IScience">
        <title>Live-bearing cockroach genome reveals convergent evolutionary mechanisms linked to viviparity in insects and beyond.</title>
        <authorList>
            <person name="Fouks B."/>
            <person name="Harrison M.C."/>
            <person name="Mikhailova A.A."/>
            <person name="Marchal E."/>
            <person name="English S."/>
            <person name="Carruthers M."/>
            <person name="Jennings E.C."/>
            <person name="Chiamaka E.L."/>
            <person name="Frigard R.A."/>
            <person name="Pippel M."/>
            <person name="Attardo G.M."/>
            <person name="Benoit J.B."/>
            <person name="Bornberg-Bauer E."/>
            <person name="Tobe S.S."/>
        </authorList>
    </citation>
    <scope>NUCLEOTIDE SEQUENCE</scope>
    <source>
        <strain evidence="3">Stay&amp;Tobe</strain>
    </source>
</reference>
<dbReference type="InterPro" id="IPR002018">
    <property type="entry name" value="CarbesteraseB"/>
</dbReference>
<proteinExistence type="predicted"/>
<keyword evidence="4" id="KW-1185">Reference proteome</keyword>
<evidence type="ECO:0000259" key="2">
    <source>
        <dbReference type="Pfam" id="PF00135"/>
    </source>
</evidence>
<dbReference type="PANTHER" id="PTHR11559">
    <property type="entry name" value="CARBOXYLESTERASE"/>
    <property type="match status" value="1"/>
</dbReference>
<dbReference type="Gene3D" id="3.40.50.1820">
    <property type="entry name" value="alpha/beta hydrolase"/>
    <property type="match status" value="1"/>
</dbReference>
<feature type="domain" description="Carboxylesterase type B" evidence="2">
    <location>
        <begin position="2"/>
        <end position="100"/>
    </location>
</feature>
<reference evidence="3" key="2">
    <citation type="submission" date="2023-05" db="EMBL/GenBank/DDBJ databases">
        <authorList>
            <person name="Fouks B."/>
        </authorList>
    </citation>
    <scope>NUCLEOTIDE SEQUENCE</scope>
    <source>
        <strain evidence="3">Stay&amp;Tobe</strain>
        <tissue evidence="3">Testes</tissue>
    </source>
</reference>
<comment type="caution">
    <text evidence="3">The sequence shown here is derived from an EMBL/GenBank/DDBJ whole genome shotgun (WGS) entry which is preliminary data.</text>
</comment>
<evidence type="ECO:0000313" key="3">
    <source>
        <dbReference type="EMBL" id="KAJ9594872.1"/>
    </source>
</evidence>
<dbReference type="SUPFAM" id="SSF53474">
    <property type="entry name" value="alpha/beta-Hydrolases"/>
    <property type="match status" value="1"/>
</dbReference>
<name>A0AAD8AAT5_DIPPU</name>
<protein>
    <recommendedName>
        <fullName evidence="2">Carboxylesterase type B domain-containing protein</fullName>
    </recommendedName>
</protein>
<dbReference type="Proteomes" id="UP001233999">
    <property type="component" value="Unassembled WGS sequence"/>
</dbReference>
<dbReference type="EMBL" id="JASPKZ010002710">
    <property type="protein sequence ID" value="KAJ9594872.1"/>
    <property type="molecule type" value="Genomic_DNA"/>
</dbReference>
<gene>
    <name evidence="3" type="ORF">L9F63_013833</name>
</gene>
<dbReference type="InterPro" id="IPR029058">
    <property type="entry name" value="AB_hydrolase_fold"/>
</dbReference>
<dbReference type="AlphaFoldDB" id="A0AAD8AAT5"/>
<dbReference type="Pfam" id="PF00135">
    <property type="entry name" value="COesterase"/>
    <property type="match status" value="1"/>
</dbReference>
<accession>A0AAD8AAT5</accession>
<dbReference type="InterPro" id="IPR050309">
    <property type="entry name" value="Type-B_Carboxylest/Lipase"/>
</dbReference>
<sequence>MRGTTMTSRSGRTFHAFLGIPYAQPPVGDLRFKAPEPPGMWPGVLNATADGPMCMQKNYMDANPQVQGQEDCLYLNVYTHDVMMVYIHGGGFFSGTGASYFWVLSTSWTRYCTGHIQLQTRSVGISEY</sequence>
<evidence type="ECO:0000313" key="4">
    <source>
        <dbReference type="Proteomes" id="UP001233999"/>
    </source>
</evidence>